<sequence length="80" mass="7989">ARPAAGPGDPGQGVQGTQGFAAPGQGTQGYGAPAYGTPGGAPDHGAQEAWPGHREDPPSWSPPGYQPGYEPGHGQEEDGR</sequence>
<gene>
    <name evidence="2" type="ORF">JFN87_30300</name>
</gene>
<evidence type="ECO:0000313" key="3">
    <source>
        <dbReference type="Proteomes" id="UP000670475"/>
    </source>
</evidence>
<reference evidence="2" key="1">
    <citation type="submission" date="2021-03" db="EMBL/GenBank/DDBJ databases">
        <title>Whole genome sequence of Streptomyces bomunensis MMS17-BM035.</title>
        <authorList>
            <person name="Lee J.H."/>
        </authorList>
    </citation>
    <scope>NUCLEOTIDE SEQUENCE</scope>
    <source>
        <strain evidence="2">MMS17-BM035</strain>
    </source>
</reference>
<feature type="non-terminal residue" evidence="2">
    <location>
        <position position="1"/>
    </location>
</feature>
<proteinExistence type="predicted"/>
<feature type="region of interest" description="Disordered" evidence="1">
    <location>
        <begin position="1"/>
        <end position="80"/>
    </location>
</feature>
<accession>A0A940MLQ3</accession>
<dbReference type="Proteomes" id="UP000670475">
    <property type="component" value="Unassembled WGS sequence"/>
</dbReference>
<protein>
    <submittedName>
        <fullName evidence="2">Uncharacterized protein</fullName>
    </submittedName>
</protein>
<dbReference type="AlphaFoldDB" id="A0A940MLQ3"/>
<evidence type="ECO:0000313" key="2">
    <source>
        <dbReference type="EMBL" id="MBP0461716.1"/>
    </source>
</evidence>
<comment type="caution">
    <text evidence="2">The sequence shown here is derived from an EMBL/GenBank/DDBJ whole genome shotgun (WGS) entry which is preliminary data.</text>
</comment>
<organism evidence="2 3">
    <name type="scientific">Streptomyces montanisoli</name>
    <dbReference type="NCBI Taxonomy" id="2798581"/>
    <lineage>
        <taxon>Bacteria</taxon>
        <taxon>Bacillati</taxon>
        <taxon>Actinomycetota</taxon>
        <taxon>Actinomycetes</taxon>
        <taxon>Kitasatosporales</taxon>
        <taxon>Streptomycetaceae</taxon>
        <taxon>Streptomyces</taxon>
    </lineage>
</organism>
<keyword evidence="3" id="KW-1185">Reference proteome</keyword>
<evidence type="ECO:0000256" key="1">
    <source>
        <dbReference type="SAM" id="MobiDB-lite"/>
    </source>
</evidence>
<dbReference type="EMBL" id="JAGIQL010000222">
    <property type="protein sequence ID" value="MBP0461716.1"/>
    <property type="molecule type" value="Genomic_DNA"/>
</dbReference>
<name>A0A940MLQ3_9ACTN</name>